<dbReference type="AlphaFoldDB" id="A0A2N7S1D9"/>
<accession>A0A2N7S1D9</accession>
<protein>
    <recommendedName>
        <fullName evidence="3">DUF8175 domain-containing protein</fullName>
    </recommendedName>
</protein>
<organism evidence="4 5">
    <name type="scientific">Glutamicibacter arilaitensis</name>
    <dbReference type="NCBI Taxonomy" id="256701"/>
    <lineage>
        <taxon>Bacteria</taxon>
        <taxon>Bacillati</taxon>
        <taxon>Actinomycetota</taxon>
        <taxon>Actinomycetes</taxon>
        <taxon>Micrococcales</taxon>
        <taxon>Micrococcaceae</taxon>
        <taxon>Glutamicibacter</taxon>
    </lineage>
</organism>
<dbReference type="InterPro" id="IPR058488">
    <property type="entry name" value="DUF8175"/>
</dbReference>
<evidence type="ECO:0000256" key="2">
    <source>
        <dbReference type="SAM" id="Phobius"/>
    </source>
</evidence>
<evidence type="ECO:0000256" key="1">
    <source>
        <dbReference type="SAM" id="MobiDB-lite"/>
    </source>
</evidence>
<reference evidence="4 5" key="1">
    <citation type="journal article" date="2017" name="Elife">
        <title>Extensive horizontal gene transfer in cheese-associated bacteria.</title>
        <authorList>
            <person name="Bonham K.S."/>
            <person name="Wolfe B.E."/>
            <person name="Dutton R.J."/>
        </authorList>
    </citation>
    <scope>NUCLEOTIDE SEQUENCE [LARGE SCALE GENOMIC DNA]</scope>
    <source>
        <strain evidence="4 5">JB182</strain>
    </source>
</reference>
<evidence type="ECO:0000313" key="5">
    <source>
        <dbReference type="Proteomes" id="UP000235739"/>
    </source>
</evidence>
<sequence length="239" mass="25550">MAETDPLGRNWKLWGGILAFIVVIVIAGLVIFPRVNSEPETAPSAPAPSVPVQTASPSSPSDTPSASASKPASGDCPALSTDASFPNDAPDTEWKRHPAGMLLPVNADHGPAKMDGDFWRCFSHTPTGAVLAGFTLVIDFSAGAEIDAAVESMNRQRLFEEQGSSTSNESFPPMLGYRVMNSSDDSAIVEYLSKAGEQYAAMSVNLAWSDKDHDWRLDLTSGPPAWSEVNDPSSYTEFK</sequence>
<dbReference type="Proteomes" id="UP000235739">
    <property type="component" value="Unassembled WGS sequence"/>
</dbReference>
<feature type="domain" description="DUF8175" evidence="3">
    <location>
        <begin position="58"/>
        <end position="235"/>
    </location>
</feature>
<keyword evidence="2" id="KW-0812">Transmembrane</keyword>
<dbReference type="EMBL" id="PNQX01000002">
    <property type="protein sequence ID" value="PMQ19972.1"/>
    <property type="molecule type" value="Genomic_DNA"/>
</dbReference>
<feature type="region of interest" description="Disordered" evidence="1">
    <location>
        <begin position="220"/>
        <end position="239"/>
    </location>
</feature>
<feature type="compositionally biased region" description="Low complexity" evidence="1">
    <location>
        <begin position="50"/>
        <end position="73"/>
    </location>
</feature>
<evidence type="ECO:0000313" key="4">
    <source>
        <dbReference type="EMBL" id="PMQ19972.1"/>
    </source>
</evidence>
<name>A0A2N7S1D9_9MICC</name>
<keyword evidence="2" id="KW-1133">Transmembrane helix</keyword>
<proteinExistence type="predicted"/>
<comment type="caution">
    <text evidence="4">The sequence shown here is derived from an EMBL/GenBank/DDBJ whole genome shotgun (WGS) entry which is preliminary data.</text>
</comment>
<feature type="region of interest" description="Disordered" evidence="1">
    <location>
        <begin position="38"/>
        <end position="96"/>
    </location>
</feature>
<keyword evidence="2" id="KW-0472">Membrane</keyword>
<gene>
    <name evidence="4" type="ORF">CIK84_15235</name>
</gene>
<dbReference type="RefSeq" id="WP_102598931.1">
    <property type="nucleotide sequence ID" value="NZ_JBQEKO010000034.1"/>
</dbReference>
<feature type="transmembrane region" description="Helical" evidence="2">
    <location>
        <begin position="13"/>
        <end position="32"/>
    </location>
</feature>
<dbReference type="Pfam" id="PF26526">
    <property type="entry name" value="DUF8175"/>
    <property type="match status" value="1"/>
</dbReference>
<evidence type="ECO:0000259" key="3">
    <source>
        <dbReference type="Pfam" id="PF26526"/>
    </source>
</evidence>
<feature type="compositionally biased region" description="Polar residues" evidence="1">
    <location>
        <begin position="230"/>
        <end position="239"/>
    </location>
</feature>